<evidence type="ECO:0000313" key="3">
    <source>
        <dbReference type="Proteomes" id="UP001642482"/>
    </source>
</evidence>
<feature type="compositionally biased region" description="Basic and acidic residues" evidence="1">
    <location>
        <begin position="1"/>
        <end position="10"/>
    </location>
</feature>
<organism evidence="2 3">
    <name type="scientific">Sporothrix eucalyptigena</name>
    <dbReference type="NCBI Taxonomy" id="1812306"/>
    <lineage>
        <taxon>Eukaryota</taxon>
        <taxon>Fungi</taxon>
        <taxon>Dikarya</taxon>
        <taxon>Ascomycota</taxon>
        <taxon>Pezizomycotina</taxon>
        <taxon>Sordariomycetes</taxon>
        <taxon>Sordariomycetidae</taxon>
        <taxon>Ophiostomatales</taxon>
        <taxon>Ophiostomataceae</taxon>
        <taxon>Sporothrix</taxon>
    </lineage>
</organism>
<feature type="compositionally biased region" description="Basic and acidic residues" evidence="1">
    <location>
        <begin position="86"/>
        <end position="100"/>
    </location>
</feature>
<dbReference type="Proteomes" id="UP001642482">
    <property type="component" value="Unassembled WGS sequence"/>
</dbReference>
<feature type="region of interest" description="Disordered" evidence="1">
    <location>
        <begin position="1"/>
        <end position="30"/>
    </location>
</feature>
<reference evidence="2 3" key="1">
    <citation type="submission" date="2024-01" db="EMBL/GenBank/DDBJ databases">
        <authorList>
            <person name="Allen C."/>
            <person name="Tagirdzhanova G."/>
        </authorList>
    </citation>
    <scope>NUCLEOTIDE SEQUENCE [LARGE SCALE GENOMIC DNA]</scope>
</reference>
<sequence length="405" mass="44613">MDNKRSRDADNEAASASGKRARLDSGVSPAGFSSIKSLAHEALFRSRSNDRVDVGSGSSFTSINSISATQPVTAPAFHYRNSSARSNDDSSRVNGRRSENDGAISGPFSSSYSGTASRTSIGSNTGFFSTDRTPTGAMTDITRRFQQAVSTGQERRSPTYVDADVMIVYWEDDYDEVKDSIRLLESVFQHSFYYATEVFAIPSTDSEKDLYSAVEEFFSKNSTPEKLAILYYAGRSVPSEPSGGAPLWMPRRKDLHITIKYKPIEAAYRKTLGDVLLLLDDCSIRHPHYTKKPNGTARRKVVEVVDAPPVEPDQVQVSFAKALAEELVAIAHGEPLSVETLHKQIAARMTIHKPRGRGRPPKEPVVKPLVDQLHLPNHYFLQECRSIILAPIPDVPQGKAFSVMA</sequence>
<feature type="compositionally biased region" description="Low complexity" evidence="1">
    <location>
        <begin position="109"/>
        <end position="120"/>
    </location>
</feature>
<feature type="region of interest" description="Disordered" evidence="1">
    <location>
        <begin position="77"/>
        <end position="135"/>
    </location>
</feature>
<comment type="caution">
    <text evidence="2">The sequence shown here is derived from an EMBL/GenBank/DDBJ whole genome shotgun (WGS) entry which is preliminary data.</text>
</comment>
<evidence type="ECO:0000313" key="2">
    <source>
        <dbReference type="EMBL" id="CAK7217490.1"/>
    </source>
</evidence>
<accession>A0ABP0BE81</accession>
<feature type="compositionally biased region" description="Polar residues" evidence="1">
    <location>
        <begin position="121"/>
        <end position="133"/>
    </location>
</feature>
<dbReference type="EMBL" id="CAWUHD010000024">
    <property type="protein sequence ID" value="CAK7217490.1"/>
    <property type="molecule type" value="Genomic_DNA"/>
</dbReference>
<keyword evidence="3" id="KW-1185">Reference proteome</keyword>
<evidence type="ECO:0000256" key="1">
    <source>
        <dbReference type="SAM" id="MobiDB-lite"/>
    </source>
</evidence>
<proteinExistence type="predicted"/>
<name>A0ABP0BE81_9PEZI</name>
<protein>
    <submittedName>
        <fullName evidence="2">Uncharacterized protein</fullName>
    </submittedName>
</protein>
<gene>
    <name evidence="2" type="ORF">SEUCBS140593_003226</name>
</gene>